<evidence type="ECO:0000256" key="1">
    <source>
        <dbReference type="SAM" id="Phobius"/>
    </source>
</evidence>
<evidence type="ECO:0000313" key="3">
    <source>
        <dbReference type="EMBL" id="EKU95624.1"/>
    </source>
</evidence>
<organism evidence="3 4">
    <name type="scientific">Actinobaculum massiliense ACS-171-V-Col2</name>
    <dbReference type="NCBI Taxonomy" id="883066"/>
    <lineage>
        <taxon>Bacteria</taxon>
        <taxon>Bacillati</taxon>
        <taxon>Actinomycetota</taxon>
        <taxon>Actinomycetes</taxon>
        <taxon>Actinomycetales</taxon>
        <taxon>Actinomycetaceae</taxon>
        <taxon>Actinobaculum</taxon>
    </lineage>
</organism>
<feature type="domain" description="CAAX prenyl protease 2/Lysostaphin resistance protein A-like" evidence="2">
    <location>
        <begin position="190"/>
        <end position="278"/>
    </location>
</feature>
<dbReference type="Pfam" id="PF02517">
    <property type="entry name" value="Rce1-like"/>
    <property type="match status" value="1"/>
</dbReference>
<gene>
    <name evidence="3" type="ORF">HMPREF9233_00411</name>
</gene>
<comment type="caution">
    <text evidence="3">The sequence shown here is derived from an EMBL/GenBank/DDBJ whole genome shotgun (WGS) entry which is preliminary data.</text>
</comment>
<keyword evidence="1" id="KW-0812">Transmembrane</keyword>
<dbReference type="EMBL" id="AGWL01000002">
    <property type="protein sequence ID" value="EKU95624.1"/>
    <property type="molecule type" value="Genomic_DNA"/>
</dbReference>
<feature type="transmembrane region" description="Helical" evidence="1">
    <location>
        <begin position="65"/>
        <end position="88"/>
    </location>
</feature>
<feature type="transmembrane region" description="Helical" evidence="1">
    <location>
        <begin position="269"/>
        <end position="285"/>
    </location>
</feature>
<proteinExistence type="predicted"/>
<dbReference type="AlphaFoldDB" id="K9EEF9"/>
<dbReference type="Proteomes" id="UP000009888">
    <property type="component" value="Unassembled WGS sequence"/>
</dbReference>
<feature type="transmembrane region" description="Helical" evidence="1">
    <location>
        <begin position="100"/>
        <end position="120"/>
    </location>
</feature>
<evidence type="ECO:0000259" key="2">
    <source>
        <dbReference type="Pfam" id="PF02517"/>
    </source>
</evidence>
<dbReference type="GO" id="GO:0004175">
    <property type="term" value="F:endopeptidase activity"/>
    <property type="evidence" value="ECO:0007669"/>
    <property type="project" value="UniProtKB-ARBA"/>
</dbReference>
<keyword evidence="1" id="KW-0472">Membrane</keyword>
<keyword evidence="1" id="KW-1133">Transmembrane helix</keyword>
<accession>K9EEF9</accession>
<feature type="transmembrane region" description="Helical" evidence="1">
    <location>
        <begin position="221"/>
        <end position="239"/>
    </location>
</feature>
<keyword evidence="4" id="KW-1185">Reference proteome</keyword>
<dbReference type="STRING" id="202789.GCA_001457435_01725"/>
<protein>
    <recommendedName>
        <fullName evidence="2">CAAX prenyl protease 2/Lysostaphin resistance protein A-like domain-containing protein</fullName>
    </recommendedName>
</protein>
<dbReference type="InterPro" id="IPR003675">
    <property type="entry name" value="Rce1/LyrA-like_dom"/>
</dbReference>
<evidence type="ECO:0000313" key="4">
    <source>
        <dbReference type="Proteomes" id="UP000009888"/>
    </source>
</evidence>
<reference evidence="3 4" key="1">
    <citation type="submission" date="2012-09" db="EMBL/GenBank/DDBJ databases">
        <title>The Genome Sequence of Actinobaculum massiliae ACS-171-V-COL2.</title>
        <authorList>
            <consortium name="The Broad Institute Genome Sequencing Platform"/>
            <person name="Earl A."/>
            <person name="Ward D."/>
            <person name="Feldgarden M."/>
            <person name="Gevers D."/>
            <person name="Saerens B."/>
            <person name="Vaneechoutte M."/>
            <person name="Walker B."/>
            <person name="Young S.K."/>
            <person name="Zeng Q."/>
            <person name="Gargeya S."/>
            <person name="Fitzgerald M."/>
            <person name="Haas B."/>
            <person name="Abouelleil A."/>
            <person name="Alvarado L."/>
            <person name="Arachchi H.M."/>
            <person name="Berlin A."/>
            <person name="Chapman S.B."/>
            <person name="Goldberg J."/>
            <person name="Griggs A."/>
            <person name="Gujja S."/>
            <person name="Hansen M."/>
            <person name="Howarth C."/>
            <person name="Imamovic A."/>
            <person name="Larimer J."/>
            <person name="McCowen C."/>
            <person name="Montmayeur A."/>
            <person name="Murphy C."/>
            <person name="Neiman D."/>
            <person name="Pearson M."/>
            <person name="Priest M."/>
            <person name="Roberts A."/>
            <person name="Saif S."/>
            <person name="Shea T."/>
            <person name="Sisk P."/>
            <person name="Sykes S."/>
            <person name="Wortman J."/>
            <person name="Nusbaum C."/>
            <person name="Birren B."/>
        </authorList>
    </citation>
    <scope>NUCLEOTIDE SEQUENCE [LARGE SCALE GENOMIC DNA]</scope>
    <source>
        <strain evidence="4">ACS-171-V-Col2</strain>
    </source>
</reference>
<name>K9EEF9_9ACTO</name>
<feature type="transmembrane region" description="Helical" evidence="1">
    <location>
        <begin position="146"/>
        <end position="168"/>
    </location>
</feature>
<sequence length="286" mass="30075">MLGVRQAHSRPFAETHDLPDQRAVNQVRLESVKLYAPVPGIEGTAWRRPGNPRDEHGRFPHGSSVVAVGLGIFLTVGMLSFTLTSLLLEGAPGPAPIATWGLFTLLVGLIALAAGGAALLSRHARERSVRVEAGFLLPRGREIYRIGVLVGGATASLGTLALTNLLAGRAAFAGLTDGWHGAVSYGPLAASLWLLLFLVLVPVLYEMYFRGYLYGWVRGRWGVGAGALLSAAIFAVAAYGSPCLLPFGFVLGLSAAFAWQFGRSVADPIALHVLVNTVALGVAIAS</sequence>
<dbReference type="GO" id="GO:0080120">
    <property type="term" value="P:CAAX-box protein maturation"/>
    <property type="evidence" value="ECO:0007669"/>
    <property type="project" value="UniProtKB-ARBA"/>
</dbReference>
<dbReference type="RefSeq" id="WP_007000629.1">
    <property type="nucleotide sequence ID" value="NZ_JH992955.1"/>
</dbReference>
<feature type="transmembrane region" description="Helical" evidence="1">
    <location>
        <begin position="188"/>
        <end position="209"/>
    </location>
</feature>
<dbReference type="HOGENOM" id="CLU_971929_0_0_11"/>
<dbReference type="PATRIC" id="fig|883066.3.peg.430"/>